<dbReference type="Pfam" id="PF14543">
    <property type="entry name" value="TAXi_N"/>
    <property type="match status" value="1"/>
</dbReference>
<reference evidence="9" key="1">
    <citation type="submission" date="2021-08" db="EMBL/GenBank/DDBJ databases">
        <title>WGS assembly of Ceratopteris richardii.</title>
        <authorList>
            <person name="Marchant D.B."/>
            <person name="Chen G."/>
            <person name="Jenkins J."/>
            <person name="Shu S."/>
            <person name="Leebens-Mack J."/>
            <person name="Grimwood J."/>
            <person name="Schmutz J."/>
            <person name="Soltis P."/>
            <person name="Soltis D."/>
            <person name="Chen Z.-H."/>
        </authorList>
    </citation>
    <scope>NUCLEOTIDE SEQUENCE</scope>
    <source>
        <strain evidence="9">Whitten #5841</strain>
        <tissue evidence="9">Leaf</tissue>
    </source>
</reference>
<evidence type="ECO:0000259" key="8">
    <source>
        <dbReference type="PROSITE" id="PS51767"/>
    </source>
</evidence>
<feature type="chain" id="PRO_5035783100" description="Peptidase A1 domain-containing protein" evidence="7">
    <location>
        <begin position="18"/>
        <end position="462"/>
    </location>
</feature>
<gene>
    <name evidence="9" type="ORF">KP509_11G033600</name>
</gene>
<evidence type="ECO:0000256" key="6">
    <source>
        <dbReference type="PIRSR" id="PIRSR601461-1"/>
    </source>
</evidence>
<feature type="active site" evidence="6">
    <location>
        <position position="77"/>
    </location>
</feature>
<dbReference type="AlphaFoldDB" id="A0A8T2TU65"/>
<dbReference type="Gene3D" id="2.40.70.10">
    <property type="entry name" value="Acid Proteases"/>
    <property type="match status" value="3"/>
</dbReference>
<dbReference type="Proteomes" id="UP000825935">
    <property type="component" value="Chromosome 11"/>
</dbReference>
<comment type="caution">
    <text evidence="9">The sequence shown here is derived from an EMBL/GenBank/DDBJ whole genome shotgun (WGS) entry which is preliminary data.</text>
</comment>
<evidence type="ECO:0000256" key="5">
    <source>
        <dbReference type="ARBA" id="ARBA00023180"/>
    </source>
</evidence>
<keyword evidence="2" id="KW-0645">Protease</keyword>
<keyword evidence="3" id="KW-0064">Aspartyl protease</keyword>
<evidence type="ECO:0000256" key="1">
    <source>
        <dbReference type="ARBA" id="ARBA00007447"/>
    </source>
</evidence>
<feature type="active site" evidence="6">
    <location>
        <position position="335"/>
    </location>
</feature>
<dbReference type="CDD" id="cd05476">
    <property type="entry name" value="pepsin_A_like_plant"/>
    <property type="match status" value="1"/>
</dbReference>
<dbReference type="InterPro" id="IPR034161">
    <property type="entry name" value="Pepsin-like_plant"/>
</dbReference>
<keyword evidence="10" id="KW-1185">Reference proteome</keyword>
<feature type="domain" description="Peptidase A1" evidence="8">
    <location>
        <begin position="59"/>
        <end position="445"/>
    </location>
</feature>
<keyword evidence="4" id="KW-0378">Hydrolase</keyword>
<dbReference type="InterPro" id="IPR001461">
    <property type="entry name" value="Aspartic_peptidase_A1"/>
</dbReference>
<dbReference type="PANTHER" id="PTHR47967">
    <property type="entry name" value="OS07G0603500 PROTEIN-RELATED"/>
    <property type="match status" value="1"/>
</dbReference>
<dbReference type="InterPro" id="IPR033121">
    <property type="entry name" value="PEPTIDASE_A1"/>
</dbReference>
<organism evidence="9 10">
    <name type="scientific">Ceratopteris richardii</name>
    <name type="common">Triangle waterfern</name>
    <dbReference type="NCBI Taxonomy" id="49495"/>
    <lineage>
        <taxon>Eukaryota</taxon>
        <taxon>Viridiplantae</taxon>
        <taxon>Streptophyta</taxon>
        <taxon>Embryophyta</taxon>
        <taxon>Tracheophyta</taxon>
        <taxon>Polypodiopsida</taxon>
        <taxon>Polypodiidae</taxon>
        <taxon>Polypodiales</taxon>
        <taxon>Pteridineae</taxon>
        <taxon>Pteridaceae</taxon>
        <taxon>Parkerioideae</taxon>
        <taxon>Ceratopteris</taxon>
    </lineage>
</organism>
<sequence length="462" mass="49857">MMVSSNWFCLILVTGLATLLKISPTFTIASCVSSEAAPEGGGDSSYVGTIVGTRGRGQYLVMLELGSPPSPFAAILDTGSDLLWRQCLPCSPSCYPQSSLPASVRQCAGAPTSRYSCRREVRGAAESSCYNSSASDMRIFDPTSSSSYAAADCSDPACLSFSRKCNTSAEVCTYHIVYIAPSAFTRGILSYDTLSILDPLDRHYASIPRFIFGCSHSSRAPYNFAGAGGIAGFGRGPLSLPSQLNISRFSYCLGAFNDTTNSPTPLLMGDAAILGGHGDEIQSTAIVPHVDYDYVVQIEAIRVDGRKLAIPTSSLGLNLTGIISTSTTHAGIVFDSGTTFTHLPYPAFIALRAAFSSAIAMSPSLLKPRNLSLCYQSEPIDLPSLSFDFLGASMDLPRQNYFISIDGVFCLAFMESSDELSILGNVQQQNYHILYNLQENTLSFKQERCNSLLRRWRANHRM</sequence>
<dbReference type="OrthoDB" id="660550at2759"/>
<dbReference type="SUPFAM" id="SSF50630">
    <property type="entry name" value="Acid proteases"/>
    <property type="match status" value="1"/>
</dbReference>
<proteinExistence type="inferred from homology"/>
<dbReference type="GO" id="GO:0006508">
    <property type="term" value="P:proteolysis"/>
    <property type="evidence" value="ECO:0007669"/>
    <property type="project" value="UniProtKB-KW"/>
</dbReference>
<dbReference type="Pfam" id="PF14541">
    <property type="entry name" value="TAXi_C"/>
    <property type="match status" value="1"/>
</dbReference>
<dbReference type="PROSITE" id="PS51767">
    <property type="entry name" value="PEPTIDASE_A1"/>
    <property type="match status" value="1"/>
</dbReference>
<evidence type="ECO:0000256" key="7">
    <source>
        <dbReference type="SAM" id="SignalP"/>
    </source>
</evidence>
<comment type="similarity">
    <text evidence="1">Belongs to the peptidase A1 family.</text>
</comment>
<keyword evidence="7" id="KW-0732">Signal</keyword>
<feature type="signal peptide" evidence="7">
    <location>
        <begin position="1"/>
        <end position="17"/>
    </location>
</feature>
<dbReference type="InterPro" id="IPR032799">
    <property type="entry name" value="TAXi_C"/>
</dbReference>
<dbReference type="InterPro" id="IPR051708">
    <property type="entry name" value="Plant_Aspart_Prot_A1"/>
</dbReference>
<dbReference type="InterPro" id="IPR032861">
    <property type="entry name" value="TAXi_N"/>
</dbReference>
<dbReference type="EMBL" id="CM035416">
    <property type="protein sequence ID" value="KAH7424955.1"/>
    <property type="molecule type" value="Genomic_DNA"/>
</dbReference>
<protein>
    <recommendedName>
        <fullName evidence="8">Peptidase A1 domain-containing protein</fullName>
    </recommendedName>
</protein>
<dbReference type="PRINTS" id="PR00792">
    <property type="entry name" value="PEPSIN"/>
</dbReference>
<evidence type="ECO:0000313" key="10">
    <source>
        <dbReference type="Proteomes" id="UP000825935"/>
    </source>
</evidence>
<evidence type="ECO:0000256" key="4">
    <source>
        <dbReference type="ARBA" id="ARBA00022801"/>
    </source>
</evidence>
<accession>A0A8T2TU65</accession>
<dbReference type="InterPro" id="IPR021109">
    <property type="entry name" value="Peptidase_aspartic_dom_sf"/>
</dbReference>
<evidence type="ECO:0000256" key="2">
    <source>
        <dbReference type="ARBA" id="ARBA00022670"/>
    </source>
</evidence>
<keyword evidence="5" id="KW-0325">Glycoprotein</keyword>
<name>A0A8T2TU65_CERRI</name>
<evidence type="ECO:0000313" key="9">
    <source>
        <dbReference type="EMBL" id="KAH7424955.1"/>
    </source>
</evidence>
<dbReference type="GO" id="GO:0004190">
    <property type="term" value="F:aspartic-type endopeptidase activity"/>
    <property type="evidence" value="ECO:0007669"/>
    <property type="project" value="UniProtKB-KW"/>
</dbReference>
<dbReference type="PANTHER" id="PTHR47967:SF128">
    <property type="entry name" value="ASPARTIC PROTEINASE CDR1-LIKE"/>
    <property type="match status" value="1"/>
</dbReference>
<dbReference type="GO" id="GO:0005576">
    <property type="term" value="C:extracellular region"/>
    <property type="evidence" value="ECO:0007669"/>
    <property type="project" value="TreeGrafter"/>
</dbReference>
<evidence type="ECO:0000256" key="3">
    <source>
        <dbReference type="ARBA" id="ARBA00022750"/>
    </source>
</evidence>